<feature type="active site" evidence="3">
    <location>
        <position position="382"/>
    </location>
</feature>
<feature type="compositionally biased region" description="Polar residues" evidence="5">
    <location>
        <begin position="76"/>
        <end position="88"/>
    </location>
</feature>
<dbReference type="OrthoDB" id="310895at2759"/>
<dbReference type="InterPro" id="IPR029510">
    <property type="entry name" value="Ald_DH_CS_GLU"/>
</dbReference>
<sequence>MIKVSATPNALNGHPNGETRTPSGKANVSQNGQANSRLNRQANGHINGNGNGQSNGTTNSTLKPKSSGRWRARKNGSPQNKSSGNLQPEPNGGNGILTPKSSTSTLRSRKSGNLKPTSNASRCTPTPQPEEVFKFTPVSFTDDFRHIINGQKVTSDRHHTILNPANKLLLASVPVANRAQLDETTDSALAAFPSWAATPIEHRQAAVRNLGQLIGQFMQDFKILLTKEQGKPIDTHAGWELAGAEIWCYGMSEMSLPEETVLDDNERVAIVRHMPLGVVAAIIPWNFPVMLLIWKIAPALVAGNTVIVKPSPYTPLCALKIVELAQQVLPPGVLSCLNGDDDMGPWLTGHPKIAKVAFTGSTATGKLVLQSAAGSLKRVTMELGGNDPAIVMPDVTPKAVALDLFRCMFNNAGQLCAAAKRVYIHEKIYDELRDELVAIARTAKVGDGLDPATMVGPIQNPMQYEKVKGFIADCKANGYTFAVGGEVDPNSPGYFIPITIVDNPPDESKIVREEPFGPIIPIMKWRDEDEVIRRANDTEYGLAATIWTNDMERANRISLKLDVGTVWINDFPYIHPAAPFAGHKMSGFGVENGKLGLHEYTSSHVTYRNKTVRY</sequence>
<dbReference type="AlphaFoldDB" id="A0A165TUX1"/>
<feature type="region of interest" description="Disordered" evidence="5">
    <location>
        <begin position="1"/>
        <end position="130"/>
    </location>
</feature>
<dbReference type="Gene3D" id="3.40.309.10">
    <property type="entry name" value="Aldehyde Dehydrogenase, Chain A, domain 2"/>
    <property type="match status" value="1"/>
</dbReference>
<evidence type="ECO:0000313" key="7">
    <source>
        <dbReference type="EMBL" id="KZT27216.1"/>
    </source>
</evidence>
<name>A0A165TUX1_9AGAM</name>
<dbReference type="PROSITE" id="PS00687">
    <property type="entry name" value="ALDEHYDE_DEHYDR_GLU"/>
    <property type="match status" value="1"/>
</dbReference>
<dbReference type="SUPFAM" id="SSF53720">
    <property type="entry name" value="ALDH-like"/>
    <property type="match status" value="1"/>
</dbReference>
<feature type="compositionally biased region" description="Low complexity" evidence="5">
    <location>
        <begin position="97"/>
        <end position="106"/>
    </location>
</feature>
<evidence type="ECO:0000256" key="3">
    <source>
        <dbReference type="PROSITE-ProRule" id="PRU10007"/>
    </source>
</evidence>
<feature type="domain" description="Aldehyde dehydrogenase" evidence="6">
    <location>
        <begin position="157"/>
        <end position="603"/>
    </location>
</feature>
<dbReference type="Gene3D" id="3.40.605.10">
    <property type="entry name" value="Aldehyde Dehydrogenase, Chain A, domain 1"/>
    <property type="match status" value="1"/>
</dbReference>
<dbReference type="InterPro" id="IPR015590">
    <property type="entry name" value="Aldehyde_DH_dom"/>
</dbReference>
<feature type="compositionally biased region" description="Polar residues" evidence="5">
    <location>
        <begin position="18"/>
        <end position="42"/>
    </location>
</feature>
<comment type="similarity">
    <text evidence="1 4">Belongs to the aldehyde dehydrogenase family.</text>
</comment>
<keyword evidence="2 4" id="KW-0560">Oxidoreductase</keyword>
<accession>A0A165TUX1</accession>
<reference evidence="7 8" key="1">
    <citation type="journal article" date="2016" name="Mol. Biol. Evol.">
        <title>Comparative Genomics of Early-Diverging Mushroom-Forming Fungi Provides Insights into the Origins of Lignocellulose Decay Capabilities.</title>
        <authorList>
            <person name="Nagy L.G."/>
            <person name="Riley R."/>
            <person name="Tritt A."/>
            <person name="Adam C."/>
            <person name="Daum C."/>
            <person name="Floudas D."/>
            <person name="Sun H."/>
            <person name="Yadav J.S."/>
            <person name="Pangilinan J."/>
            <person name="Larsson K.H."/>
            <person name="Matsuura K."/>
            <person name="Barry K."/>
            <person name="Labutti K."/>
            <person name="Kuo R."/>
            <person name="Ohm R.A."/>
            <person name="Bhattacharya S.S."/>
            <person name="Shirouzu T."/>
            <person name="Yoshinaga Y."/>
            <person name="Martin F.M."/>
            <person name="Grigoriev I.V."/>
            <person name="Hibbett D.S."/>
        </authorList>
    </citation>
    <scope>NUCLEOTIDE SEQUENCE [LARGE SCALE GENOMIC DNA]</scope>
    <source>
        <strain evidence="7 8">HHB14362 ss-1</strain>
    </source>
</reference>
<dbReference type="Proteomes" id="UP000076761">
    <property type="component" value="Unassembled WGS sequence"/>
</dbReference>
<evidence type="ECO:0000256" key="1">
    <source>
        <dbReference type="ARBA" id="ARBA00009986"/>
    </source>
</evidence>
<feature type="compositionally biased region" description="Polar residues" evidence="5">
    <location>
        <begin position="1"/>
        <end position="10"/>
    </location>
</feature>
<organism evidence="7 8">
    <name type="scientific">Neolentinus lepideus HHB14362 ss-1</name>
    <dbReference type="NCBI Taxonomy" id="1314782"/>
    <lineage>
        <taxon>Eukaryota</taxon>
        <taxon>Fungi</taxon>
        <taxon>Dikarya</taxon>
        <taxon>Basidiomycota</taxon>
        <taxon>Agaricomycotina</taxon>
        <taxon>Agaricomycetes</taxon>
        <taxon>Gloeophyllales</taxon>
        <taxon>Gloeophyllaceae</taxon>
        <taxon>Neolentinus</taxon>
    </lineage>
</organism>
<dbReference type="GO" id="GO:0016620">
    <property type="term" value="F:oxidoreductase activity, acting on the aldehyde or oxo group of donors, NAD or NADP as acceptor"/>
    <property type="evidence" value="ECO:0007669"/>
    <property type="project" value="InterPro"/>
</dbReference>
<evidence type="ECO:0000256" key="4">
    <source>
        <dbReference type="RuleBase" id="RU003345"/>
    </source>
</evidence>
<dbReference type="CDD" id="cd07106">
    <property type="entry name" value="ALDH_AldA-AAD23400"/>
    <property type="match status" value="1"/>
</dbReference>
<dbReference type="PANTHER" id="PTHR11699">
    <property type="entry name" value="ALDEHYDE DEHYDROGENASE-RELATED"/>
    <property type="match status" value="1"/>
</dbReference>
<gene>
    <name evidence="7" type="ORF">NEOLEDRAFT_1131253</name>
</gene>
<dbReference type="STRING" id="1314782.A0A165TUX1"/>
<dbReference type="FunFam" id="3.40.309.10:FF:000009">
    <property type="entry name" value="Aldehyde dehydrogenase A"/>
    <property type="match status" value="1"/>
</dbReference>
<evidence type="ECO:0000256" key="2">
    <source>
        <dbReference type="ARBA" id="ARBA00023002"/>
    </source>
</evidence>
<keyword evidence="8" id="KW-1185">Reference proteome</keyword>
<dbReference type="InterPro" id="IPR016161">
    <property type="entry name" value="Ald_DH/histidinol_DH"/>
</dbReference>
<feature type="compositionally biased region" description="Polar residues" evidence="5">
    <location>
        <begin position="114"/>
        <end position="125"/>
    </location>
</feature>
<protein>
    <submittedName>
        <fullName evidence="7">Aldedh-domain-containing protein</fullName>
    </submittedName>
</protein>
<dbReference type="InterPro" id="IPR044086">
    <property type="entry name" value="LUC3-like"/>
</dbReference>
<dbReference type="Pfam" id="PF00171">
    <property type="entry name" value="Aldedh"/>
    <property type="match status" value="1"/>
</dbReference>
<dbReference type="EMBL" id="KV425563">
    <property type="protein sequence ID" value="KZT27216.1"/>
    <property type="molecule type" value="Genomic_DNA"/>
</dbReference>
<dbReference type="InParanoid" id="A0A165TUX1"/>
<proteinExistence type="inferred from homology"/>
<evidence type="ECO:0000259" key="6">
    <source>
        <dbReference type="Pfam" id="PF00171"/>
    </source>
</evidence>
<evidence type="ECO:0000256" key="5">
    <source>
        <dbReference type="SAM" id="MobiDB-lite"/>
    </source>
</evidence>
<evidence type="ECO:0000313" key="8">
    <source>
        <dbReference type="Proteomes" id="UP000076761"/>
    </source>
</evidence>
<dbReference type="InterPro" id="IPR016163">
    <property type="entry name" value="Ald_DH_C"/>
</dbReference>
<dbReference type="InterPro" id="IPR016162">
    <property type="entry name" value="Ald_DH_N"/>
</dbReference>
<dbReference type="FunFam" id="3.40.605.10:FF:000007">
    <property type="entry name" value="NAD/NADP-dependent betaine aldehyde dehydrogenase"/>
    <property type="match status" value="1"/>
</dbReference>